<proteinExistence type="predicted"/>
<evidence type="ECO:0000313" key="2">
    <source>
        <dbReference type="EMBL" id="QEJ98445.1"/>
    </source>
</evidence>
<name>A0AAE6M839_TREPH</name>
<gene>
    <name evidence="2" type="ORF">FUT82_10855</name>
</gene>
<keyword evidence="1" id="KW-1133">Transmembrane helix</keyword>
<reference evidence="2 3" key="1">
    <citation type="submission" date="2019-08" db="EMBL/GenBank/DDBJ databases">
        <authorList>
            <person name="Kuhnert P."/>
        </authorList>
    </citation>
    <scope>NUCLEOTIDE SEQUENCE [LARGE SCALE GENOMIC DNA]</scope>
    <source>
        <strain evidence="2 3">B36.5</strain>
    </source>
</reference>
<dbReference type="Proteomes" id="UP000323594">
    <property type="component" value="Chromosome"/>
</dbReference>
<evidence type="ECO:0000313" key="3">
    <source>
        <dbReference type="Proteomes" id="UP000323594"/>
    </source>
</evidence>
<accession>A0AAE6M839</accession>
<evidence type="ECO:0000256" key="1">
    <source>
        <dbReference type="SAM" id="Phobius"/>
    </source>
</evidence>
<protein>
    <submittedName>
        <fullName evidence="2">Uncharacterized protein</fullName>
    </submittedName>
</protein>
<organism evidence="2 3">
    <name type="scientific">Treponema phagedenis</name>
    <dbReference type="NCBI Taxonomy" id="162"/>
    <lineage>
        <taxon>Bacteria</taxon>
        <taxon>Pseudomonadati</taxon>
        <taxon>Spirochaetota</taxon>
        <taxon>Spirochaetia</taxon>
        <taxon>Spirochaetales</taxon>
        <taxon>Treponemataceae</taxon>
        <taxon>Treponema</taxon>
    </lineage>
</organism>
<keyword evidence="1" id="KW-0472">Membrane</keyword>
<dbReference type="AlphaFoldDB" id="A0AAE6M839"/>
<keyword evidence="1" id="KW-0812">Transmembrane</keyword>
<feature type="transmembrane region" description="Helical" evidence="1">
    <location>
        <begin position="7"/>
        <end position="26"/>
    </location>
</feature>
<sequence>MKKAHKVLFLLKIAVNFCILTMVRLLTLAQFQRMFCLTLQRKQAKLVGEVTVNFQNFARAQFQNDVLKHQHYFVKLKL</sequence>
<dbReference type="EMBL" id="CP042817">
    <property type="protein sequence ID" value="QEJ98445.1"/>
    <property type="molecule type" value="Genomic_DNA"/>
</dbReference>